<feature type="chain" id="PRO_5046674113" description="Lipoprotein" evidence="1">
    <location>
        <begin position="24"/>
        <end position="458"/>
    </location>
</feature>
<keyword evidence="1" id="KW-0732">Signal</keyword>
<evidence type="ECO:0000256" key="1">
    <source>
        <dbReference type="SAM" id="SignalP"/>
    </source>
</evidence>
<sequence length="458" mass="52223">MRKRLMDLMISFGVLIFVLTACSQTTVKNDTALNTAKSLIQAMIKGDKDALTKIVPENSPTDSPTEMLLIADNLGMKGMKMSDFKFKEEAQKEDINVYFNDSNGEPVEWELYFRKSPDTDTYTFGKFFSGRVIKNGSTVQVAKTLMRGILANDPAFVAKVRSSNTQLQTKDLGLGPIEDAKRYITSQTKMMDLKFSEAGVYWVDVTLQNKRSKVKQFSIFVNLKDDQNNTTASIGEKIQVENNTVYSATRNYFLQGIRLGRIDSTLNNIFLEHTCQREYAFYNYVQKHGIAGMSREDFRIYDTKDPNTQEVDFENQAGKTVKWILTFKQKDGLFYLDKASFLPEDQKKYKPDVDHVPQGSPMEAAQSIVRGLIDQNPDYLAYLMYTGPCGPAYQLLQSPKTQGVDGMKLEDFHLNQGTKDTINVSFKNKQGKQENWMLHFKAYKNKYYLDQSDLLSAQ</sequence>
<organism evidence="2 3">
    <name type="scientific">Camelliibacillus cellulosilyticus</name>
    <dbReference type="NCBI Taxonomy" id="2174486"/>
    <lineage>
        <taxon>Bacteria</taxon>
        <taxon>Bacillati</taxon>
        <taxon>Bacillota</taxon>
        <taxon>Bacilli</taxon>
        <taxon>Bacillales</taxon>
        <taxon>Sporolactobacillaceae</taxon>
        <taxon>Camelliibacillus</taxon>
    </lineage>
</organism>
<comment type="caution">
    <text evidence="2">The sequence shown here is derived from an EMBL/GenBank/DDBJ whole genome shotgun (WGS) entry which is preliminary data.</text>
</comment>
<accession>A0ABV9GMF4</accession>
<feature type="signal peptide" evidence="1">
    <location>
        <begin position="1"/>
        <end position="23"/>
    </location>
</feature>
<keyword evidence="3" id="KW-1185">Reference proteome</keyword>
<gene>
    <name evidence="2" type="ORF">ACFO4N_06775</name>
</gene>
<dbReference type="PROSITE" id="PS51257">
    <property type="entry name" value="PROKAR_LIPOPROTEIN"/>
    <property type="match status" value="1"/>
</dbReference>
<proteinExistence type="predicted"/>
<dbReference type="Proteomes" id="UP001596022">
    <property type="component" value="Unassembled WGS sequence"/>
</dbReference>
<dbReference type="EMBL" id="JBHSFW010000001">
    <property type="protein sequence ID" value="MFC4618435.1"/>
    <property type="molecule type" value="Genomic_DNA"/>
</dbReference>
<protein>
    <recommendedName>
        <fullName evidence="4">Lipoprotein</fullName>
    </recommendedName>
</protein>
<dbReference type="RefSeq" id="WP_376845422.1">
    <property type="nucleotide sequence ID" value="NZ_JBHSFW010000001.1"/>
</dbReference>
<evidence type="ECO:0000313" key="2">
    <source>
        <dbReference type="EMBL" id="MFC4618435.1"/>
    </source>
</evidence>
<reference evidence="3" key="1">
    <citation type="journal article" date="2019" name="Int. J. Syst. Evol. Microbiol.">
        <title>The Global Catalogue of Microorganisms (GCM) 10K type strain sequencing project: providing services to taxonomists for standard genome sequencing and annotation.</title>
        <authorList>
            <consortium name="The Broad Institute Genomics Platform"/>
            <consortium name="The Broad Institute Genome Sequencing Center for Infectious Disease"/>
            <person name="Wu L."/>
            <person name="Ma J."/>
        </authorList>
    </citation>
    <scope>NUCLEOTIDE SEQUENCE [LARGE SCALE GENOMIC DNA]</scope>
    <source>
        <strain evidence="3">CGMCC 1.16306</strain>
    </source>
</reference>
<evidence type="ECO:0000313" key="3">
    <source>
        <dbReference type="Proteomes" id="UP001596022"/>
    </source>
</evidence>
<name>A0ABV9GMF4_9BACL</name>
<evidence type="ECO:0008006" key="4">
    <source>
        <dbReference type="Google" id="ProtNLM"/>
    </source>
</evidence>